<evidence type="ECO:0000313" key="1">
    <source>
        <dbReference type="EMBL" id="HEW64217.1"/>
    </source>
</evidence>
<comment type="caution">
    <text evidence="2">The sequence shown here is derived from an EMBL/GenBank/DDBJ whole genome shotgun (WGS) entry which is preliminary data.</text>
</comment>
<dbReference type="RefSeq" id="WP_272985523.1">
    <property type="nucleotide sequence ID" value="NZ_DSFH01000055.1"/>
</dbReference>
<sequence length="100" mass="11550">MNAEKEIVENSLDVIYEDKDLVVMLAPHVDKLENIILELFKNNRKGFTIKELHELLKGLASEEKIRKTVYKFKKEKIIVLNDGGKYVLNTNNTFATSLIK</sequence>
<gene>
    <name evidence="3" type="ORF">C0188_02920</name>
    <name evidence="2" type="ORF">C0188_03320</name>
    <name evidence="1" type="ORF">ENO39_04085</name>
</gene>
<dbReference type="Proteomes" id="UP000886076">
    <property type="component" value="Unassembled WGS sequence"/>
</dbReference>
<dbReference type="EMBL" id="DSFH01000055">
    <property type="protein sequence ID" value="HEW64217.1"/>
    <property type="molecule type" value="Genomic_DNA"/>
</dbReference>
<evidence type="ECO:0008006" key="5">
    <source>
        <dbReference type="Google" id="ProtNLM"/>
    </source>
</evidence>
<evidence type="ECO:0000313" key="4">
    <source>
        <dbReference type="Proteomes" id="UP000237153"/>
    </source>
</evidence>
<accession>A0A2J6N1Y1</accession>
<protein>
    <recommendedName>
        <fullName evidence="5">ArsR family transcriptional regulator</fullName>
    </recommendedName>
</protein>
<evidence type="ECO:0000313" key="2">
    <source>
        <dbReference type="EMBL" id="PMB75354.1"/>
    </source>
</evidence>
<dbReference type="AlphaFoldDB" id="A0A2J6N1Y1"/>
<reference evidence="2 4" key="1">
    <citation type="submission" date="2018-01" db="EMBL/GenBank/DDBJ databases">
        <title>Metagenomic assembled genomes from two thermal pools in the Uzon Caldera, Kamchatka, Russia.</title>
        <authorList>
            <person name="Wilkins L."/>
            <person name="Ettinger C."/>
        </authorList>
    </citation>
    <scope>NUCLEOTIDE SEQUENCE [LARGE SCALE GENOMIC DNA]</scope>
    <source>
        <strain evidence="2">ZAV-06</strain>
    </source>
</reference>
<proteinExistence type="predicted"/>
<dbReference type="EMBL" id="PNIM01000016">
    <property type="protein sequence ID" value="PMB75354.1"/>
    <property type="molecule type" value="Genomic_DNA"/>
</dbReference>
<organism evidence="2 4">
    <name type="scientific">Fervidicoccus fontis</name>
    <dbReference type="NCBI Taxonomy" id="683846"/>
    <lineage>
        <taxon>Archaea</taxon>
        <taxon>Thermoproteota</taxon>
        <taxon>Thermoprotei</taxon>
        <taxon>Fervidicoccales</taxon>
        <taxon>Fervidicoccaceae</taxon>
        <taxon>Fervidicoccus</taxon>
    </lineage>
</organism>
<reference evidence="1" key="2">
    <citation type="journal article" date="2020" name="mSystems">
        <title>Genome- and Community-Level Interaction Insights into Carbon Utilization and Element Cycling Functions of Hydrothermarchaeota in Hydrothermal Sediment.</title>
        <authorList>
            <person name="Zhou Z."/>
            <person name="Liu Y."/>
            <person name="Xu W."/>
            <person name="Pan J."/>
            <person name="Luo Z.H."/>
            <person name="Li M."/>
        </authorList>
    </citation>
    <scope>NUCLEOTIDE SEQUENCE [LARGE SCALE GENOMIC DNA]</scope>
    <source>
        <strain evidence="1">SpSt-1261</strain>
    </source>
</reference>
<dbReference type="Proteomes" id="UP000237153">
    <property type="component" value="Unassembled WGS sequence"/>
</dbReference>
<evidence type="ECO:0000313" key="3">
    <source>
        <dbReference type="EMBL" id="PMB75506.1"/>
    </source>
</evidence>
<dbReference type="EMBL" id="PNIM01000013">
    <property type="protein sequence ID" value="PMB75506.1"/>
    <property type="molecule type" value="Genomic_DNA"/>
</dbReference>
<name>A0A2J6N1Y1_9CREN</name>